<proteinExistence type="predicted"/>
<gene>
    <name evidence="3" type="ORF">EAG_14556</name>
</gene>
<feature type="signal peptide" evidence="2">
    <location>
        <begin position="1"/>
        <end position="22"/>
    </location>
</feature>
<protein>
    <submittedName>
        <fullName evidence="3">Uncharacterized protein</fullName>
    </submittedName>
</protein>
<feature type="region of interest" description="Disordered" evidence="1">
    <location>
        <begin position="155"/>
        <end position="216"/>
    </location>
</feature>
<feature type="compositionally biased region" description="Gly residues" evidence="1">
    <location>
        <begin position="174"/>
        <end position="189"/>
    </location>
</feature>
<organism evidence="4">
    <name type="scientific">Camponotus floridanus</name>
    <name type="common">Florida carpenter ant</name>
    <dbReference type="NCBI Taxonomy" id="104421"/>
    <lineage>
        <taxon>Eukaryota</taxon>
        <taxon>Metazoa</taxon>
        <taxon>Ecdysozoa</taxon>
        <taxon>Arthropoda</taxon>
        <taxon>Hexapoda</taxon>
        <taxon>Insecta</taxon>
        <taxon>Pterygota</taxon>
        <taxon>Neoptera</taxon>
        <taxon>Endopterygota</taxon>
        <taxon>Hymenoptera</taxon>
        <taxon>Apocrita</taxon>
        <taxon>Aculeata</taxon>
        <taxon>Formicoidea</taxon>
        <taxon>Formicidae</taxon>
        <taxon>Formicinae</taxon>
        <taxon>Camponotus</taxon>
    </lineage>
</organism>
<dbReference type="Proteomes" id="UP000000311">
    <property type="component" value="Unassembled WGS sequence"/>
</dbReference>
<evidence type="ECO:0000313" key="4">
    <source>
        <dbReference type="Proteomes" id="UP000000311"/>
    </source>
</evidence>
<dbReference type="OrthoDB" id="7546668at2759"/>
<dbReference type="InParanoid" id="E2AKK7"/>
<evidence type="ECO:0000256" key="1">
    <source>
        <dbReference type="SAM" id="MobiDB-lite"/>
    </source>
</evidence>
<accession>E2AKK7</accession>
<sequence length="318" mass="34193">MEVMHLLIVYLLVVLSVHVSRGNVEAEVEQEGITEEQQKVHDECRNPDYKRYLKCLIRPRRHHHIGHGDGLSENDPTHCLEACLKKCDHHLEHDDCEKKCSYCTKRTKHRHQIITEYETECESGNCGSANDGLRTTNITTNIDINNIINTFSNATKNGVPGAPPGSPGVPGTPGTPGGPGGPGGPGTPGWPGWPGKLGDDKKGPNEENGGIGKTDEWNKVGDCCPSRFPSLPIVPQISLVPQITYSVGFGAAGGCAQNQWLCVQQNGVKEVQPDCSGCGNPVLRYRCDVSCYATYASAAAKIKPPCSSPECVGGESLL</sequence>
<name>E2AKK7_CAMFO</name>
<dbReference type="OMA" id="HRHQIIT"/>
<keyword evidence="2" id="KW-0732">Signal</keyword>
<evidence type="ECO:0000256" key="2">
    <source>
        <dbReference type="SAM" id="SignalP"/>
    </source>
</evidence>
<dbReference type="AlphaFoldDB" id="E2AKK7"/>
<dbReference type="EMBL" id="GL440281">
    <property type="protein sequence ID" value="EFN66058.1"/>
    <property type="molecule type" value="Genomic_DNA"/>
</dbReference>
<reference evidence="3 4" key="1">
    <citation type="journal article" date="2010" name="Science">
        <title>Genomic comparison of the ants Camponotus floridanus and Harpegnathos saltator.</title>
        <authorList>
            <person name="Bonasio R."/>
            <person name="Zhang G."/>
            <person name="Ye C."/>
            <person name="Mutti N.S."/>
            <person name="Fang X."/>
            <person name="Qin N."/>
            <person name="Donahue G."/>
            <person name="Yang P."/>
            <person name="Li Q."/>
            <person name="Li C."/>
            <person name="Zhang P."/>
            <person name="Huang Z."/>
            <person name="Berger S.L."/>
            <person name="Reinberg D."/>
            <person name="Wang J."/>
            <person name="Liebig J."/>
        </authorList>
    </citation>
    <scope>NUCLEOTIDE SEQUENCE [LARGE SCALE GENOMIC DNA]</scope>
    <source>
        <strain evidence="4">C129</strain>
    </source>
</reference>
<evidence type="ECO:0000313" key="3">
    <source>
        <dbReference type="EMBL" id="EFN66058.1"/>
    </source>
</evidence>
<feature type="chain" id="PRO_5003157246" evidence="2">
    <location>
        <begin position="23"/>
        <end position="318"/>
    </location>
</feature>
<keyword evidence="4" id="KW-1185">Reference proteome</keyword>